<evidence type="ECO:0000313" key="3">
    <source>
        <dbReference type="Proteomes" id="UP000886595"/>
    </source>
</evidence>
<reference evidence="2 3" key="1">
    <citation type="submission" date="2020-02" db="EMBL/GenBank/DDBJ databases">
        <authorList>
            <person name="Ma Q."/>
            <person name="Huang Y."/>
            <person name="Song X."/>
            <person name="Pei D."/>
        </authorList>
    </citation>
    <scope>NUCLEOTIDE SEQUENCE [LARGE SCALE GENOMIC DNA]</scope>
    <source>
        <strain evidence="2">Sxm20200214</strain>
        <tissue evidence="2">Leaf</tissue>
    </source>
</reference>
<keyword evidence="3" id="KW-1185">Reference proteome</keyword>
<dbReference type="AlphaFoldDB" id="A0A8X8B036"/>
<protein>
    <submittedName>
        <fullName evidence="2">Uncharacterized protein</fullName>
    </submittedName>
</protein>
<organism evidence="2 3">
    <name type="scientific">Brassica carinata</name>
    <name type="common">Ethiopian mustard</name>
    <name type="synonym">Abyssinian cabbage</name>
    <dbReference type="NCBI Taxonomy" id="52824"/>
    <lineage>
        <taxon>Eukaryota</taxon>
        <taxon>Viridiplantae</taxon>
        <taxon>Streptophyta</taxon>
        <taxon>Embryophyta</taxon>
        <taxon>Tracheophyta</taxon>
        <taxon>Spermatophyta</taxon>
        <taxon>Magnoliopsida</taxon>
        <taxon>eudicotyledons</taxon>
        <taxon>Gunneridae</taxon>
        <taxon>Pentapetalae</taxon>
        <taxon>rosids</taxon>
        <taxon>malvids</taxon>
        <taxon>Brassicales</taxon>
        <taxon>Brassicaceae</taxon>
        <taxon>Brassiceae</taxon>
        <taxon>Brassica</taxon>
    </lineage>
</organism>
<evidence type="ECO:0000313" key="2">
    <source>
        <dbReference type="EMBL" id="KAG2316002.1"/>
    </source>
</evidence>
<evidence type="ECO:0000256" key="1">
    <source>
        <dbReference type="SAM" id="MobiDB-lite"/>
    </source>
</evidence>
<comment type="caution">
    <text evidence="2">The sequence shown here is derived from an EMBL/GenBank/DDBJ whole genome shotgun (WGS) entry which is preliminary data.</text>
</comment>
<sequence length="149" mass="16805">MMDKPGTILGTGDLSSQLPASMEINATNTSVEDPAESHHDRLSLSCHLLQFQRLLNNHSQSARGQDPSNHPEKQLQNTYGAPKWREPITPSAANEPQQKLTTLTKELEEMFEIQGQFLPHNKWIVVFTDDEGDMMLSGDRSMEVSNYHM</sequence>
<proteinExistence type="predicted"/>
<feature type="region of interest" description="Disordered" evidence="1">
    <location>
        <begin position="57"/>
        <end position="97"/>
    </location>
</feature>
<feature type="compositionally biased region" description="Polar residues" evidence="1">
    <location>
        <begin position="57"/>
        <end position="79"/>
    </location>
</feature>
<name>A0A8X8B036_BRACI</name>
<accession>A0A8X8B036</accession>
<dbReference type="Gene3D" id="3.10.20.90">
    <property type="entry name" value="Phosphatidylinositol 3-kinase Catalytic Subunit, Chain A, domain 1"/>
    <property type="match status" value="1"/>
</dbReference>
<gene>
    <name evidence="2" type="ORF">Bca52824_019124</name>
</gene>
<dbReference type="EMBL" id="JAAMPC010000004">
    <property type="protein sequence ID" value="KAG2316002.1"/>
    <property type="molecule type" value="Genomic_DNA"/>
</dbReference>
<dbReference type="Proteomes" id="UP000886595">
    <property type="component" value="Unassembled WGS sequence"/>
</dbReference>